<evidence type="ECO:0000313" key="1">
    <source>
        <dbReference type="EMBL" id="OGK01271.1"/>
    </source>
</evidence>
<comment type="caution">
    <text evidence="1">The sequence shown here is derived from an EMBL/GenBank/DDBJ whole genome shotgun (WGS) entry which is preliminary data.</text>
</comment>
<name>A0A1F7F3Q7_UNCRA</name>
<dbReference type="GO" id="GO:0006355">
    <property type="term" value="P:regulation of DNA-templated transcription"/>
    <property type="evidence" value="ECO:0007669"/>
    <property type="project" value="InterPro"/>
</dbReference>
<dbReference type="InterPro" id="IPR008651">
    <property type="entry name" value="Uncharacterised_HicB"/>
</dbReference>
<accession>A0A1F7F3Q7</accession>
<proteinExistence type="predicted"/>
<dbReference type="InterPro" id="IPR010985">
    <property type="entry name" value="Ribbon_hlx_hlx"/>
</dbReference>
<reference evidence="1 2" key="1">
    <citation type="journal article" date="2016" name="Nat. Commun.">
        <title>Thousands of microbial genomes shed light on interconnected biogeochemical processes in an aquifer system.</title>
        <authorList>
            <person name="Anantharaman K."/>
            <person name="Brown C.T."/>
            <person name="Hug L.A."/>
            <person name="Sharon I."/>
            <person name="Castelle C.J."/>
            <person name="Probst A.J."/>
            <person name="Thomas B.C."/>
            <person name="Singh A."/>
            <person name="Wilkins M.J."/>
            <person name="Karaoz U."/>
            <person name="Brodie E.L."/>
            <person name="Williams K.H."/>
            <person name="Hubbard S.S."/>
            <person name="Banfield J.F."/>
        </authorList>
    </citation>
    <scope>NUCLEOTIDE SEQUENCE [LARGE SCALE GENOMIC DNA]</scope>
</reference>
<dbReference type="SUPFAM" id="SSF47598">
    <property type="entry name" value="Ribbon-helix-helix"/>
    <property type="match status" value="1"/>
</dbReference>
<dbReference type="Proteomes" id="UP000179243">
    <property type="component" value="Unassembled WGS sequence"/>
</dbReference>
<organism evidence="1 2">
    <name type="scientific">Candidatus Raymondbacteria bacterium RIFOXYD12_FULL_49_13</name>
    <dbReference type="NCBI Taxonomy" id="1817890"/>
    <lineage>
        <taxon>Bacteria</taxon>
        <taxon>Raymondiibacteriota</taxon>
    </lineage>
</organism>
<dbReference type="EMBL" id="MFYX01000128">
    <property type="protein sequence ID" value="OGK01271.1"/>
    <property type="molecule type" value="Genomic_DNA"/>
</dbReference>
<dbReference type="Pfam" id="PF05534">
    <property type="entry name" value="HicB"/>
    <property type="match status" value="1"/>
</dbReference>
<protein>
    <submittedName>
        <fullName evidence="1">CopG family transcriptional regulator</fullName>
    </submittedName>
</protein>
<sequence>MSAISLRLPNSLHKHMKEVAKHDGVSVNQFISVAISEKVSALFAQDYLEQRAKHASRARFEKALSRIPHSEPDAFDKL</sequence>
<evidence type="ECO:0000313" key="2">
    <source>
        <dbReference type="Proteomes" id="UP000179243"/>
    </source>
</evidence>
<dbReference type="AlphaFoldDB" id="A0A1F7F3Q7"/>
<gene>
    <name evidence="1" type="ORF">A2519_02845</name>
</gene>